<keyword evidence="9" id="KW-1185">Reference proteome</keyword>
<dbReference type="InterPro" id="IPR027385">
    <property type="entry name" value="Beta-barrel_OMP"/>
</dbReference>
<name>A0ABV9H572_9HYPH</name>
<dbReference type="RefSeq" id="WP_380075098.1">
    <property type="nucleotide sequence ID" value="NZ_JBHSEL010000098.1"/>
</dbReference>
<keyword evidence="4" id="KW-0472">Membrane</keyword>
<evidence type="ECO:0000256" key="1">
    <source>
        <dbReference type="ARBA" id="ARBA00004442"/>
    </source>
</evidence>
<feature type="non-terminal residue" evidence="8">
    <location>
        <position position="1"/>
    </location>
</feature>
<evidence type="ECO:0000256" key="4">
    <source>
        <dbReference type="ARBA" id="ARBA00023136"/>
    </source>
</evidence>
<dbReference type="Pfam" id="PF13505">
    <property type="entry name" value="OMP_b-brl"/>
    <property type="match status" value="1"/>
</dbReference>
<reference evidence="9" key="1">
    <citation type="journal article" date="2019" name="Int. J. Syst. Evol. Microbiol.">
        <title>The Global Catalogue of Microorganisms (GCM) 10K type strain sequencing project: providing services to taxonomists for standard genome sequencing and annotation.</title>
        <authorList>
            <consortium name="The Broad Institute Genomics Platform"/>
            <consortium name="The Broad Institute Genome Sequencing Center for Infectious Disease"/>
            <person name="Wu L."/>
            <person name="Ma J."/>
        </authorList>
    </citation>
    <scope>NUCLEOTIDE SEQUENCE [LARGE SCALE GENOMIC DNA]</scope>
    <source>
        <strain evidence="9">CGMCC 1.15731</strain>
    </source>
</reference>
<sequence>NIENHKLLKSLNLIFGRALSFDRWMPYIAGGVAFGNVKTSVRYEDYEDDDYIAASYSKTMTGWTLGAGVDYAVTDNLIARLEYRYTDYGHKDYTSYFDDEVSTVRNKFQTHDIRLGIAYKF</sequence>
<dbReference type="InterPro" id="IPR011250">
    <property type="entry name" value="OMP/PagP_B-barrel"/>
</dbReference>
<evidence type="ECO:0000256" key="6">
    <source>
        <dbReference type="ARBA" id="ARBA00038306"/>
    </source>
</evidence>
<comment type="caution">
    <text evidence="8">The sequence shown here is derived from an EMBL/GenBank/DDBJ whole genome shotgun (WGS) entry which is preliminary data.</text>
</comment>
<comment type="similarity">
    <text evidence="6">Belongs to the Omp25/RopB family.</text>
</comment>
<evidence type="ECO:0000313" key="8">
    <source>
        <dbReference type="EMBL" id="MFC4625556.1"/>
    </source>
</evidence>
<gene>
    <name evidence="8" type="ORF">ACFO1V_10060</name>
</gene>
<protein>
    <submittedName>
        <fullName evidence="8">Outer membrane protein</fullName>
    </submittedName>
</protein>
<dbReference type="InterPro" id="IPR051692">
    <property type="entry name" value="OMP-like"/>
</dbReference>
<dbReference type="Proteomes" id="UP001596042">
    <property type="component" value="Unassembled WGS sequence"/>
</dbReference>
<feature type="domain" description="Outer membrane protein beta-barrel" evidence="7">
    <location>
        <begin position="22"/>
        <end position="121"/>
    </location>
</feature>
<evidence type="ECO:0000256" key="5">
    <source>
        <dbReference type="ARBA" id="ARBA00023237"/>
    </source>
</evidence>
<dbReference type="EMBL" id="JBHSEL010000098">
    <property type="protein sequence ID" value="MFC4625556.1"/>
    <property type="molecule type" value="Genomic_DNA"/>
</dbReference>
<keyword evidence="2" id="KW-1134">Transmembrane beta strand</keyword>
<keyword evidence="2" id="KW-0812">Transmembrane</keyword>
<evidence type="ECO:0000313" key="9">
    <source>
        <dbReference type="Proteomes" id="UP001596042"/>
    </source>
</evidence>
<accession>A0ABV9H572</accession>
<organism evidence="8 9">
    <name type="scientific">Daeguia caeni</name>
    <dbReference type="NCBI Taxonomy" id="439612"/>
    <lineage>
        <taxon>Bacteria</taxon>
        <taxon>Pseudomonadati</taxon>
        <taxon>Pseudomonadota</taxon>
        <taxon>Alphaproteobacteria</taxon>
        <taxon>Hyphomicrobiales</taxon>
        <taxon>Brucellaceae</taxon>
        <taxon>Daeguia</taxon>
    </lineage>
</organism>
<keyword evidence="3" id="KW-0732">Signal</keyword>
<comment type="subcellular location">
    <subcellularLocation>
        <location evidence="1">Cell outer membrane</location>
    </subcellularLocation>
</comment>
<proteinExistence type="inferred from homology"/>
<dbReference type="PANTHER" id="PTHR34001:SF3">
    <property type="entry name" value="BLL7405 PROTEIN"/>
    <property type="match status" value="1"/>
</dbReference>
<keyword evidence="5" id="KW-0998">Cell outer membrane</keyword>
<evidence type="ECO:0000256" key="3">
    <source>
        <dbReference type="ARBA" id="ARBA00022729"/>
    </source>
</evidence>
<dbReference type="SUPFAM" id="SSF56925">
    <property type="entry name" value="OMPA-like"/>
    <property type="match status" value="1"/>
</dbReference>
<dbReference type="PANTHER" id="PTHR34001">
    <property type="entry name" value="BLL7405 PROTEIN"/>
    <property type="match status" value="1"/>
</dbReference>
<evidence type="ECO:0000259" key="7">
    <source>
        <dbReference type="Pfam" id="PF13505"/>
    </source>
</evidence>
<dbReference type="Gene3D" id="2.40.160.20">
    <property type="match status" value="1"/>
</dbReference>
<evidence type="ECO:0000256" key="2">
    <source>
        <dbReference type="ARBA" id="ARBA00022452"/>
    </source>
</evidence>